<comment type="similarity">
    <text evidence="1">Belongs to the type-I restriction system S methylase family.</text>
</comment>
<sequence>MYVRLEDSSMVKCYRLDEVAIIETGEIVPKKKYFSKRGSPFISAKYLKQLIPNGKIAELPKIDRTYEKYFKCTTVPAKTIILTKTNLNATNKQVYQCEEEVWIAKDLVAIIPDESIILSDYLYHFLNWYRVNKEWYHLQHISLKIPTIEIQYSMVQILNKVQHLINNKDFLLTQIDGLPQYFHHFSVPIEGHAKNVCHGFNQVQHLYNLLLYRIFKGELVKDIQGTDFFKTFSIQ</sequence>
<protein>
    <recommendedName>
        <fullName evidence="4">Type I restriction modification DNA specificity domain-containing protein</fullName>
    </recommendedName>
</protein>
<evidence type="ECO:0000259" key="4">
    <source>
        <dbReference type="Pfam" id="PF01420"/>
    </source>
</evidence>
<name>A0ABX6DJC3_9BACI</name>
<keyword evidence="6" id="KW-1185">Reference proteome</keyword>
<evidence type="ECO:0000256" key="1">
    <source>
        <dbReference type="ARBA" id="ARBA00010923"/>
    </source>
</evidence>
<dbReference type="Proteomes" id="UP000373269">
    <property type="component" value="Chromosome"/>
</dbReference>
<evidence type="ECO:0000313" key="6">
    <source>
        <dbReference type="Proteomes" id="UP000373269"/>
    </source>
</evidence>
<organism evidence="5 6">
    <name type="scientific">Lysinibacillus pakistanensis</name>
    <dbReference type="NCBI Taxonomy" id="759811"/>
    <lineage>
        <taxon>Bacteria</taxon>
        <taxon>Bacillati</taxon>
        <taxon>Bacillota</taxon>
        <taxon>Bacilli</taxon>
        <taxon>Bacillales</taxon>
        <taxon>Bacillaceae</taxon>
        <taxon>Lysinibacillus</taxon>
    </lineage>
</organism>
<gene>
    <name evidence="5" type="ORF">GDS87_21030</name>
</gene>
<evidence type="ECO:0000256" key="2">
    <source>
        <dbReference type="ARBA" id="ARBA00022747"/>
    </source>
</evidence>
<dbReference type="Gene3D" id="3.90.220.20">
    <property type="entry name" value="DNA methylase specificity domains"/>
    <property type="match status" value="1"/>
</dbReference>
<proteinExistence type="inferred from homology"/>
<keyword evidence="3" id="KW-0238">DNA-binding</keyword>
<dbReference type="SUPFAM" id="SSF116734">
    <property type="entry name" value="DNA methylase specificity domain"/>
    <property type="match status" value="1"/>
</dbReference>
<dbReference type="PANTHER" id="PTHR30408:SF12">
    <property type="entry name" value="TYPE I RESTRICTION ENZYME MJAVIII SPECIFICITY SUBUNIT"/>
    <property type="match status" value="1"/>
</dbReference>
<dbReference type="InterPro" id="IPR052021">
    <property type="entry name" value="Type-I_RS_S_subunit"/>
</dbReference>
<keyword evidence="2" id="KW-0680">Restriction system</keyword>
<dbReference type="InterPro" id="IPR000055">
    <property type="entry name" value="Restrct_endonuc_typeI_TRD"/>
</dbReference>
<dbReference type="EMBL" id="CP045835">
    <property type="protein sequence ID" value="QGG53219.1"/>
    <property type="molecule type" value="Genomic_DNA"/>
</dbReference>
<dbReference type="PANTHER" id="PTHR30408">
    <property type="entry name" value="TYPE-1 RESTRICTION ENZYME ECOKI SPECIFICITY PROTEIN"/>
    <property type="match status" value="1"/>
</dbReference>
<accession>A0ABX6DJC3</accession>
<reference evidence="5 6" key="1">
    <citation type="submission" date="2019-11" db="EMBL/GenBank/DDBJ databases">
        <title>Whole Genome Sequencing and Comparative Genomic Analyses of Lysinibacillus pakistanensis LZH-9, a Halotolerant Strain with Excellent COD Removal Capability.</title>
        <authorList>
            <person name="Zhou H."/>
        </authorList>
    </citation>
    <scope>NUCLEOTIDE SEQUENCE [LARGE SCALE GENOMIC DNA]</scope>
    <source>
        <strain evidence="5 6">LZH-9</strain>
    </source>
</reference>
<feature type="domain" description="Type I restriction modification DNA specificity" evidence="4">
    <location>
        <begin position="12"/>
        <end position="163"/>
    </location>
</feature>
<dbReference type="CDD" id="cd16961">
    <property type="entry name" value="RMtype1_S_TRD-CR_like"/>
    <property type="match status" value="1"/>
</dbReference>
<evidence type="ECO:0000256" key="3">
    <source>
        <dbReference type="ARBA" id="ARBA00023125"/>
    </source>
</evidence>
<evidence type="ECO:0000313" key="5">
    <source>
        <dbReference type="EMBL" id="QGG53219.1"/>
    </source>
</evidence>
<dbReference type="Pfam" id="PF01420">
    <property type="entry name" value="Methylase_S"/>
    <property type="match status" value="1"/>
</dbReference>
<dbReference type="InterPro" id="IPR044946">
    <property type="entry name" value="Restrct_endonuc_typeI_TRD_sf"/>
</dbReference>